<evidence type="ECO:0000313" key="3">
    <source>
        <dbReference type="Proteomes" id="UP000727456"/>
    </source>
</evidence>
<dbReference type="RefSeq" id="WP_167073308.1">
    <property type="nucleotide sequence ID" value="NZ_JAAOZC010000004.1"/>
</dbReference>
<feature type="domain" description="DUF1543" evidence="1">
    <location>
        <begin position="15"/>
        <end position="66"/>
    </location>
</feature>
<dbReference type="Proteomes" id="UP000727456">
    <property type="component" value="Unassembled WGS sequence"/>
</dbReference>
<name>A0ABX0TSM5_9SPHN</name>
<dbReference type="Gene3D" id="3.10.20.10">
    <property type="match status" value="2"/>
</dbReference>
<organism evidence="2 3">
    <name type="scientific">Sphingomonas vulcanisoli</name>
    <dbReference type="NCBI Taxonomy" id="1658060"/>
    <lineage>
        <taxon>Bacteria</taxon>
        <taxon>Pseudomonadati</taxon>
        <taxon>Pseudomonadota</taxon>
        <taxon>Alphaproteobacteria</taxon>
        <taxon>Sphingomonadales</taxon>
        <taxon>Sphingomonadaceae</taxon>
        <taxon>Sphingomonas</taxon>
    </lineage>
</organism>
<sequence>MKLFAIYIGGEHAQAHVEVHDVRFVVAGSIRDTHDRLRAEWWGTPGTLHIDCWAEIDHVDGYKVELRREPSLAPETLYFVNLGGYDGMGFAEQHKNMFVVATSVADAKARALSAVAGWKDAHRDDLYEAERAFALDTMMDDRLHIHLTKDGNARPPRFTCRYTPLK</sequence>
<dbReference type="EMBL" id="JAAOZC010000004">
    <property type="protein sequence ID" value="NIJ08492.1"/>
    <property type="molecule type" value="Genomic_DNA"/>
</dbReference>
<dbReference type="Pfam" id="PF07566">
    <property type="entry name" value="DUF1543"/>
    <property type="match status" value="1"/>
</dbReference>
<comment type="caution">
    <text evidence="2">The sequence shown here is derived from an EMBL/GenBank/DDBJ whole genome shotgun (WGS) entry which is preliminary data.</text>
</comment>
<gene>
    <name evidence="2" type="ORF">FHS31_002109</name>
</gene>
<reference evidence="2 3" key="1">
    <citation type="submission" date="2020-03" db="EMBL/GenBank/DDBJ databases">
        <title>Genomic Encyclopedia of Type Strains, Phase III (KMG-III): the genomes of soil and plant-associated and newly described type strains.</title>
        <authorList>
            <person name="Whitman W."/>
        </authorList>
    </citation>
    <scope>NUCLEOTIDE SEQUENCE [LARGE SCALE GENOMIC DNA]</scope>
    <source>
        <strain evidence="2 3">CECT 8804</strain>
    </source>
</reference>
<accession>A0ABX0TSM5</accession>
<dbReference type="InterPro" id="IPR011440">
    <property type="entry name" value="DUF1543"/>
</dbReference>
<protein>
    <recommendedName>
        <fullName evidence="1">DUF1543 domain-containing protein</fullName>
    </recommendedName>
</protein>
<evidence type="ECO:0000259" key="1">
    <source>
        <dbReference type="Pfam" id="PF07566"/>
    </source>
</evidence>
<proteinExistence type="predicted"/>
<keyword evidence="3" id="KW-1185">Reference proteome</keyword>
<evidence type="ECO:0000313" key="2">
    <source>
        <dbReference type="EMBL" id="NIJ08492.1"/>
    </source>
</evidence>